<keyword evidence="5 11" id="KW-0375">Hydrogen ion transport</keyword>
<evidence type="ECO:0000256" key="5">
    <source>
        <dbReference type="ARBA" id="ARBA00022781"/>
    </source>
</evidence>
<organism evidence="13 14">
    <name type="scientific">Cotesia congregata</name>
    <name type="common">Parasitoid wasp</name>
    <name type="synonym">Apanteles congregatus</name>
    <dbReference type="NCBI Taxonomy" id="51543"/>
    <lineage>
        <taxon>Eukaryota</taxon>
        <taxon>Metazoa</taxon>
        <taxon>Ecdysozoa</taxon>
        <taxon>Arthropoda</taxon>
        <taxon>Hexapoda</taxon>
        <taxon>Insecta</taxon>
        <taxon>Pterygota</taxon>
        <taxon>Neoptera</taxon>
        <taxon>Endopterygota</taxon>
        <taxon>Hymenoptera</taxon>
        <taxon>Apocrita</taxon>
        <taxon>Ichneumonoidea</taxon>
        <taxon>Braconidae</taxon>
        <taxon>Microgastrinae</taxon>
        <taxon>Cotesia</taxon>
    </lineage>
</organism>
<dbReference type="GO" id="GO:0045259">
    <property type="term" value="C:proton-transporting ATP synthase complex"/>
    <property type="evidence" value="ECO:0007669"/>
    <property type="project" value="UniProtKB-UniRule"/>
</dbReference>
<evidence type="ECO:0000256" key="7">
    <source>
        <dbReference type="ARBA" id="ARBA00023065"/>
    </source>
</evidence>
<keyword evidence="6 11" id="KW-0999">Mitochondrion inner membrane</keyword>
<evidence type="ECO:0000256" key="12">
    <source>
        <dbReference type="SAM" id="Phobius"/>
    </source>
</evidence>
<evidence type="ECO:0000256" key="4">
    <source>
        <dbReference type="ARBA" id="ARBA00022547"/>
    </source>
</evidence>
<dbReference type="InterPro" id="IPR008386">
    <property type="entry name" value="ATP_synth_F0_esu_mt"/>
</dbReference>
<reference evidence="13" key="1">
    <citation type="submission" date="2021-04" db="EMBL/GenBank/DDBJ databases">
        <authorList>
            <person name="Chebbi M.A.C M."/>
        </authorList>
    </citation>
    <scope>NUCLEOTIDE SEQUENCE</scope>
</reference>
<comment type="subcellular location">
    <subcellularLocation>
        <location evidence="1 11">Mitochondrion inner membrane</location>
    </subcellularLocation>
</comment>
<dbReference type="EMBL" id="CAJNRD030001116">
    <property type="protein sequence ID" value="CAG5075690.1"/>
    <property type="molecule type" value="Genomic_DNA"/>
</dbReference>
<accession>A0A8J2H333</accession>
<evidence type="ECO:0000256" key="6">
    <source>
        <dbReference type="ARBA" id="ARBA00022792"/>
    </source>
</evidence>
<comment type="subunit">
    <text evidence="11">F-type ATPases have 2 components, CF(1) - the catalytic core - and CF(0) - the membrane proton channel. CF(1) and CF(0) have multiple subunits.</text>
</comment>
<dbReference type="OrthoDB" id="9982108at2759"/>
<evidence type="ECO:0000256" key="2">
    <source>
        <dbReference type="ARBA" id="ARBA00007333"/>
    </source>
</evidence>
<dbReference type="AlphaFoldDB" id="A0A8J2H333"/>
<dbReference type="GO" id="GO:0015078">
    <property type="term" value="F:proton transmembrane transporter activity"/>
    <property type="evidence" value="ECO:0007669"/>
    <property type="project" value="InterPro"/>
</dbReference>
<evidence type="ECO:0000256" key="3">
    <source>
        <dbReference type="ARBA" id="ARBA00022448"/>
    </source>
</evidence>
<dbReference type="GO" id="GO:0005743">
    <property type="term" value="C:mitochondrial inner membrane"/>
    <property type="evidence" value="ECO:0007669"/>
    <property type="project" value="UniProtKB-SubCell"/>
</dbReference>
<keyword evidence="7 11" id="KW-0406">Ion transport</keyword>
<dbReference type="Proteomes" id="UP000786811">
    <property type="component" value="Unassembled WGS sequence"/>
</dbReference>
<proteinExistence type="inferred from homology"/>
<comment type="similarity">
    <text evidence="2 11">Belongs to the ATPase e subunit family.</text>
</comment>
<keyword evidence="14" id="KW-1185">Reference proteome</keyword>
<keyword evidence="9 12" id="KW-0472">Membrane</keyword>
<gene>
    <name evidence="13" type="ORF">HICCMSTLAB_LOCUS1812</name>
</gene>
<evidence type="ECO:0000313" key="13">
    <source>
        <dbReference type="EMBL" id="CAG5075690.1"/>
    </source>
</evidence>
<keyword evidence="12" id="KW-1133">Transmembrane helix</keyword>
<comment type="function">
    <text evidence="11">Subunit e, of the mitochondrial membrane ATP synthase complex (F(1)F(0) ATP synthase or Complex V) that produces ATP from ADP in the presence of a proton gradient across the membrane which is generated by electron transport complexes of the respiratory chain. ATP synthase complex consist of a soluble F(1) head domain - the catalytic core - and a membrane F(1) domain - the membrane proton channel. These two domains are linked by a central stalk rotating inside the F(1) region and a stationary peripheral stalk. During catalysis, ATP synthesis in the catalytic domain of F(1) is coupled via a rotary mechanism of the central stalk subunits to proton translocation. In vivo, can only synthesize ATP although its ATP hydrolase activity can be activated artificially in vitro. Part of the complex F(0) domain.</text>
</comment>
<evidence type="ECO:0000256" key="1">
    <source>
        <dbReference type="ARBA" id="ARBA00004273"/>
    </source>
</evidence>
<keyword evidence="3 11" id="KW-0813">Transport</keyword>
<keyword evidence="10 11" id="KW-0066">ATP synthesis</keyword>
<evidence type="ECO:0000256" key="11">
    <source>
        <dbReference type="RuleBase" id="RU367005"/>
    </source>
</evidence>
<keyword evidence="4 11" id="KW-0138">CF(0)</keyword>
<comment type="caution">
    <text evidence="13">The sequence shown here is derived from an EMBL/GenBank/DDBJ whole genome shotgun (WGS) entry which is preliminary data.</text>
</comment>
<dbReference type="Pfam" id="PF05680">
    <property type="entry name" value="ATP-synt_E"/>
    <property type="match status" value="1"/>
</dbReference>
<evidence type="ECO:0000256" key="10">
    <source>
        <dbReference type="ARBA" id="ARBA00023310"/>
    </source>
</evidence>
<evidence type="ECO:0000313" key="14">
    <source>
        <dbReference type="Proteomes" id="UP000786811"/>
    </source>
</evidence>
<keyword evidence="8 11" id="KW-0496">Mitochondrion</keyword>
<evidence type="ECO:0000256" key="8">
    <source>
        <dbReference type="ARBA" id="ARBA00023128"/>
    </source>
</evidence>
<evidence type="ECO:0000256" key="9">
    <source>
        <dbReference type="ARBA" id="ARBA00023136"/>
    </source>
</evidence>
<dbReference type="GO" id="GO:0015986">
    <property type="term" value="P:proton motive force-driven ATP synthesis"/>
    <property type="evidence" value="ECO:0007669"/>
    <property type="project" value="InterPro"/>
</dbReference>
<name>A0A8J2H333_COTCN</name>
<protein>
    <recommendedName>
        <fullName evidence="11">ATP synthase F(0) complex subunit e, mitochondrial</fullName>
    </recommendedName>
</protein>
<sequence>MSAVELNPRPVRVSPLIKESVAGYLAFSRWTLLTAGIMYGLFYQNRFSKKEAAFQEVEMKRKAIRDKQLAEEKKRLAEGGYFRLFCIFIIIIISRDKCQKSVLQR</sequence>
<feature type="transmembrane region" description="Helical" evidence="12">
    <location>
        <begin position="20"/>
        <end position="42"/>
    </location>
</feature>
<keyword evidence="12" id="KW-0812">Transmembrane</keyword>